<keyword evidence="1" id="KW-0175">Coiled coil</keyword>
<feature type="region of interest" description="Disordered" evidence="2">
    <location>
        <begin position="37"/>
        <end position="81"/>
    </location>
</feature>
<protein>
    <recommendedName>
        <fullName evidence="5">Retrotransposon gag domain-containing protein</fullName>
    </recommendedName>
</protein>
<dbReference type="PANTHER" id="PTHR33223:SF6">
    <property type="entry name" value="CCHC-TYPE DOMAIN-CONTAINING PROTEIN"/>
    <property type="match status" value="1"/>
</dbReference>
<proteinExistence type="predicted"/>
<evidence type="ECO:0000313" key="3">
    <source>
        <dbReference type="EMBL" id="CAG2207097.1"/>
    </source>
</evidence>
<evidence type="ECO:0000313" key="4">
    <source>
        <dbReference type="Proteomes" id="UP000683360"/>
    </source>
</evidence>
<evidence type="ECO:0000256" key="2">
    <source>
        <dbReference type="SAM" id="MobiDB-lite"/>
    </source>
</evidence>
<evidence type="ECO:0000256" key="1">
    <source>
        <dbReference type="SAM" id="Coils"/>
    </source>
</evidence>
<feature type="compositionally biased region" description="Low complexity" evidence="2">
    <location>
        <begin position="61"/>
        <end position="81"/>
    </location>
</feature>
<dbReference type="EMBL" id="CAJPWZ010001070">
    <property type="protein sequence ID" value="CAG2207097.1"/>
    <property type="molecule type" value="Genomic_DNA"/>
</dbReference>
<keyword evidence="4" id="KW-1185">Reference proteome</keyword>
<dbReference type="AlphaFoldDB" id="A0A8S3RL59"/>
<dbReference type="Proteomes" id="UP000683360">
    <property type="component" value="Unassembled WGS sequence"/>
</dbReference>
<gene>
    <name evidence="3" type="ORF">MEDL_21377</name>
</gene>
<sequence>MIFIDKFNSKIFRKLNNKLFGGGERKERYLKYRNAKHPLNRNLRSTNKTTEGDQQTTESVGTTAGTSGITTTGTTGNTTTGTTRITTVEIHPESDTQGIIQHTTMQQQDQAQQNPQVQPFIFNATALLQPSIYDGSSKPSSWISQFSSWTKLQNLTDKNAINALTFYLSGPAKIWFQSLPDSAKTNLASIIKLLEVRFTTSDDEDILTTQATNESVHEFLDRLTLKATSQRIPECLVLKIARKGFKQALQQSIIQQNPKNMAELREAAVIAEKCLASNISQQISINAISQNDFKSLSDTIKLLSDKVENLNIENQELKANFGKANQNYQNKPNWQNNRAPGRNFNGQRNFPKIQVINKPDQLTIQMPGTHIIKPTHAQHVAICHVQAMGNLRCK</sequence>
<evidence type="ECO:0008006" key="5">
    <source>
        <dbReference type="Google" id="ProtNLM"/>
    </source>
</evidence>
<reference evidence="3" key="1">
    <citation type="submission" date="2021-03" db="EMBL/GenBank/DDBJ databases">
        <authorList>
            <person name="Bekaert M."/>
        </authorList>
    </citation>
    <scope>NUCLEOTIDE SEQUENCE</scope>
</reference>
<feature type="compositionally biased region" description="Polar residues" evidence="2">
    <location>
        <begin position="42"/>
        <end position="60"/>
    </location>
</feature>
<dbReference type="PANTHER" id="PTHR33223">
    <property type="entry name" value="CCHC-TYPE DOMAIN-CONTAINING PROTEIN"/>
    <property type="match status" value="1"/>
</dbReference>
<dbReference type="OrthoDB" id="10643364at2759"/>
<organism evidence="3 4">
    <name type="scientific">Mytilus edulis</name>
    <name type="common">Blue mussel</name>
    <dbReference type="NCBI Taxonomy" id="6550"/>
    <lineage>
        <taxon>Eukaryota</taxon>
        <taxon>Metazoa</taxon>
        <taxon>Spiralia</taxon>
        <taxon>Lophotrochozoa</taxon>
        <taxon>Mollusca</taxon>
        <taxon>Bivalvia</taxon>
        <taxon>Autobranchia</taxon>
        <taxon>Pteriomorphia</taxon>
        <taxon>Mytilida</taxon>
        <taxon>Mytiloidea</taxon>
        <taxon>Mytilidae</taxon>
        <taxon>Mytilinae</taxon>
        <taxon>Mytilus</taxon>
    </lineage>
</organism>
<name>A0A8S3RL59_MYTED</name>
<comment type="caution">
    <text evidence="3">The sequence shown here is derived from an EMBL/GenBank/DDBJ whole genome shotgun (WGS) entry which is preliminary data.</text>
</comment>
<feature type="coiled-coil region" evidence="1">
    <location>
        <begin position="293"/>
        <end position="327"/>
    </location>
</feature>
<accession>A0A8S3RL59</accession>